<accession>A0A1Z4LID4</accession>
<dbReference type="AlphaFoldDB" id="A0A1Z4LID4"/>
<evidence type="ECO:0000313" key="1">
    <source>
        <dbReference type="EMBL" id="BAY80996.1"/>
    </source>
</evidence>
<dbReference type="Proteomes" id="UP000218418">
    <property type="component" value="Chromosome"/>
</dbReference>
<protein>
    <submittedName>
        <fullName evidence="1">Uncharacterized protein</fullName>
    </submittedName>
</protein>
<organism evidence="1 2">
    <name type="scientific">Calothrix parasitica NIES-267</name>
    <dbReference type="NCBI Taxonomy" id="1973488"/>
    <lineage>
        <taxon>Bacteria</taxon>
        <taxon>Bacillati</taxon>
        <taxon>Cyanobacteriota</taxon>
        <taxon>Cyanophyceae</taxon>
        <taxon>Nostocales</taxon>
        <taxon>Calotrichaceae</taxon>
        <taxon>Calothrix</taxon>
    </lineage>
</organism>
<dbReference type="EMBL" id="AP018227">
    <property type="protein sequence ID" value="BAY80996.1"/>
    <property type="molecule type" value="Genomic_DNA"/>
</dbReference>
<gene>
    <name evidence="1" type="ORF">NIES267_04610</name>
</gene>
<keyword evidence="2" id="KW-1185">Reference proteome</keyword>
<evidence type="ECO:0000313" key="2">
    <source>
        <dbReference type="Proteomes" id="UP000218418"/>
    </source>
</evidence>
<name>A0A1Z4LID4_9CYAN</name>
<proteinExistence type="predicted"/>
<reference evidence="1 2" key="1">
    <citation type="submission" date="2017-06" db="EMBL/GenBank/DDBJ databases">
        <title>Genome sequencing of cyanobaciteial culture collection at National Institute for Environmental Studies (NIES).</title>
        <authorList>
            <person name="Hirose Y."/>
            <person name="Shimura Y."/>
            <person name="Fujisawa T."/>
            <person name="Nakamura Y."/>
            <person name="Kawachi M."/>
        </authorList>
    </citation>
    <scope>NUCLEOTIDE SEQUENCE [LARGE SCALE GENOMIC DNA]</scope>
    <source>
        <strain evidence="1 2">NIES-267</strain>
    </source>
</reference>
<sequence length="386" mass="43417">MMRLNNLWKRKPIVLIFMHLMQDLDIVLPLIESLKQRDDLDLKVCVIDELLNQSPRIGEALEKLGINFSKVSRLGVLTRLEPNLTGVKAVVTASETTASPHKAAYTLTKRANRAGIFTYTLQHGFENIGLTYFDEVHTVDLIRFASQKILTWGNTNLLSAQIPPETKKLCVAVGCPKDIDSNSKEINIPKQREYLIAIFENLHWHRYDDNYRQSFLNHLEKTAVNFPNTTFLVKPHHAGLWLTNRYKGSLPSADNLVIANPKLPEWEPFTAPAIIQNADGAITTPSTVALDAARMDCPVSVVGYGLELTNYDPLSQINNQQDWTSFVKQIQSPEEKLKVQNQARQFVDKNIIAGDTIARIIDLITADISVKKTSKHKLISVGEKNG</sequence>